<dbReference type="FunFam" id="3.40.140.10:FF:000005">
    <property type="entry name" value="tRNA-specific adenosine deaminase"/>
    <property type="match status" value="1"/>
</dbReference>
<comment type="cofactor">
    <cofactor evidence="8">
        <name>Zn(2+)</name>
        <dbReference type="ChEBI" id="CHEBI:29105"/>
    </cofactor>
    <text evidence="8">Binds 1 zinc ion per subunit.</text>
</comment>
<comment type="similarity">
    <text evidence="1">Belongs to the cytidine and deoxycytidylate deaminase family. ADAT2 subfamily.</text>
</comment>
<comment type="catalytic activity">
    <reaction evidence="7 8">
        <text>adenosine(34) in tRNA + H2O + H(+) = inosine(34) in tRNA + NH4(+)</text>
        <dbReference type="Rhea" id="RHEA:43168"/>
        <dbReference type="Rhea" id="RHEA-COMP:10373"/>
        <dbReference type="Rhea" id="RHEA-COMP:10374"/>
        <dbReference type="ChEBI" id="CHEBI:15377"/>
        <dbReference type="ChEBI" id="CHEBI:15378"/>
        <dbReference type="ChEBI" id="CHEBI:28938"/>
        <dbReference type="ChEBI" id="CHEBI:74411"/>
        <dbReference type="ChEBI" id="CHEBI:82852"/>
        <dbReference type="EC" id="3.5.4.33"/>
    </reaction>
</comment>
<dbReference type="EMBL" id="LT906446">
    <property type="protein sequence ID" value="SNV05497.1"/>
    <property type="molecule type" value="Genomic_DNA"/>
</dbReference>
<evidence type="ECO:0000313" key="10">
    <source>
        <dbReference type="EMBL" id="SNV05497.1"/>
    </source>
</evidence>
<evidence type="ECO:0000256" key="1">
    <source>
        <dbReference type="ARBA" id="ARBA00010669"/>
    </source>
</evidence>
<organism evidence="10 11">
    <name type="scientific">Megamonas hypermegale</name>
    <dbReference type="NCBI Taxonomy" id="158847"/>
    <lineage>
        <taxon>Bacteria</taxon>
        <taxon>Bacillati</taxon>
        <taxon>Bacillota</taxon>
        <taxon>Negativicutes</taxon>
        <taxon>Selenomonadales</taxon>
        <taxon>Selenomonadaceae</taxon>
        <taxon>Megamonas</taxon>
    </lineage>
</organism>
<keyword evidence="3 8" id="KW-0819">tRNA processing</keyword>
<dbReference type="InterPro" id="IPR002125">
    <property type="entry name" value="CMP_dCMP_dom"/>
</dbReference>
<dbReference type="InterPro" id="IPR058535">
    <property type="entry name" value="MafB19-deam"/>
</dbReference>
<evidence type="ECO:0000256" key="5">
    <source>
        <dbReference type="ARBA" id="ARBA00022801"/>
    </source>
</evidence>
<dbReference type="GO" id="GO:0002100">
    <property type="term" value="P:tRNA wobble adenosine to inosine editing"/>
    <property type="evidence" value="ECO:0007669"/>
    <property type="project" value="UniProtKB-UniRule"/>
</dbReference>
<evidence type="ECO:0000256" key="6">
    <source>
        <dbReference type="ARBA" id="ARBA00022833"/>
    </source>
</evidence>
<evidence type="ECO:0000259" key="9">
    <source>
        <dbReference type="PROSITE" id="PS51747"/>
    </source>
</evidence>
<evidence type="ECO:0000256" key="3">
    <source>
        <dbReference type="ARBA" id="ARBA00022694"/>
    </source>
</evidence>
<dbReference type="PROSITE" id="PS51747">
    <property type="entry name" value="CYT_DCMP_DEAMINASES_2"/>
    <property type="match status" value="1"/>
</dbReference>
<dbReference type="PROSITE" id="PS00903">
    <property type="entry name" value="CYT_DCMP_DEAMINASES_1"/>
    <property type="match status" value="1"/>
</dbReference>
<dbReference type="Gene3D" id="3.40.140.10">
    <property type="entry name" value="Cytidine Deaminase, domain 2"/>
    <property type="match status" value="1"/>
</dbReference>
<dbReference type="EC" id="3.5.4.33" evidence="8"/>
<dbReference type="GeneID" id="78508147"/>
<evidence type="ECO:0000256" key="8">
    <source>
        <dbReference type="HAMAP-Rule" id="MF_00972"/>
    </source>
</evidence>
<dbReference type="AlphaFoldDB" id="A0A239U650"/>
<gene>
    <name evidence="8 10" type="primary">tadA</name>
    <name evidence="10" type="ORF">SAMEA4364220_02170</name>
</gene>
<accession>A0A239U650</accession>
<dbReference type="SUPFAM" id="SSF53927">
    <property type="entry name" value="Cytidine deaminase-like"/>
    <property type="match status" value="1"/>
</dbReference>
<dbReference type="InterPro" id="IPR016193">
    <property type="entry name" value="Cytidine_deaminase-like"/>
</dbReference>
<dbReference type="PANTHER" id="PTHR11079:SF202">
    <property type="entry name" value="TRNA-SPECIFIC ADENOSINE DEAMINASE"/>
    <property type="match status" value="1"/>
</dbReference>
<protein>
    <recommendedName>
        <fullName evidence="8">tRNA-specific adenosine deaminase</fullName>
        <ecNumber evidence="8">3.5.4.33</ecNumber>
    </recommendedName>
</protein>
<feature type="domain" description="CMP/dCMP-type deaminase" evidence="9">
    <location>
        <begin position="8"/>
        <end position="119"/>
    </location>
</feature>
<evidence type="ECO:0000256" key="7">
    <source>
        <dbReference type="ARBA" id="ARBA00048045"/>
    </source>
</evidence>
<evidence type="ECO:0000313" key="11">
    <source>
        <dbReference type="Proteomes" id="UP000215383"/>
    </source>
</evidence>
<keyword evidence="5 8" id="KW-0378">Hydrolase</keyword>
<dbReference type="eggNOG" id="COG0590">
    <property type="taxonomic scope" value="Bacteria"/>
</dbReference>
<reference evidence="10 11" key="1">
    <citation type="submission" date="2017-06" db="EMBL/GenBank/DDBJ databases">
        <authorList>
            <consortium name="Pathogen Informatics"/>
        </authorList>
    </citation>
    <scope>NUCLEOTIDE SEQUENCE [LARGE SCALE GENOMIC DNA]</scope>
    <source>
        <strain evidence="10 11">NCTC10570</strain>
    </source>
</reference>
<sequence length="156" mass="17516">MQDKNTIHNDQEGMREALKEAQKAFDIGEIPIGAIICDDKGNIISRGHNLRETTFDATAHAEIVAIKKACQKLKNWRLSDLTLYVTIEPCPMCAGALFMSRIKRLVYGATDWRAGGCESVFNIVNNPYLNHQIETRAGVLEDECSSIVKNFFKQAR</sequence>
<dbReference type="Proteomes" id="UP000215383">
    <property type="component" value="Chromosome 1"/>
</dbReference>
<keyword evidence="4 8" id="KW-0479">Metal-binding</keyword>
<dbReference type="RefSeq" id="WP_036254366.1">
    <property type="nucleotide sequence ID" value="NZ_CASFMS010000017.1"/>
</dbReference>
<comment type="function">
    <text evidence="8">Catalyzes the deamination of adenosine to inosine at the wobble position 34 of tRNA(Arg2).</text>
</comment>
<feature type="binding site" evidence="8">
    <location>
        <position position="93"/>
    </location>
    <ligand>
        <name>Zn(2+)</name>
        <dbReference type="ChEBI" id="CHEBI:29105"/>
        <note>catalytic</note>
    </ligand>
</feature>
<evidence type="ECO:0000256" key="2">
    <source>
        <dbReference type="ARBA" id="ARBA00011738"/>
    </source>
</evidence>
<feature type="active site" description="Proton donor" evidence="8">
    <location>
        <position position="62"/>
    </location>
</feature>
<dbReference type="Pfam" id="PF14437">
    <property type="entry name" value="MafB19-deam"/>
    <property type="match status" value="1"/>
</dbReference>
<dbReference type="GO" id="GO:0052717">
    <property type="term" value="F:tRNA-specific adenosine-34 deaminase activity"/>
    <property type="evidence" value="ECO:0007669"/>
    <property type="project" value="UniProtKB-UniRule"/>
</dbReference>
<evidence type="ECO:0000256" key="4">
    <source>
        <dbReference type="ARBA" id="ARBA00022723"/>
    </source>
</evidence>
<dbReference type="InterPro" id="IPR028883">
    <property type="entry name" value="tRNA_aden_deaminase"/>
</dbReference>
<dbReference type="CDD" id="cd01285">
    <property type="entry name" value="nucleoside_deaminase"/>
    <property type="match status" value="1"/>
</dbReference>
<comment type="subunit">
    <text evidence="2 8">Homodimer.</text>
</comment>
<feature type="binding site" evidence="8">
    <location>
        <position position="60"/>
    </location>
    <ligand>
        <name>Zn(2+)</name>
        <dbReference type="ChEBI" id="CHEBI:29105"/>
        <note>catalytic</note>
    </ligand>
</feature>
<dbReference type="NCBIfam" id="NF008113">
    <property type="entry name" value="PRK10860.1"/>
    <property type="match status" value="1"/>
</dbReference>
<dbReference type="HAMAP" id="MF_00972">
    <property type="entry name" value="tRNA_aden_deaminase"/>
    <property type="match status" value="1"/>
</dbReference>
<name>A0A239U650_9FIRM</name>
<feature type="binding site" evidence="8">
    <location>
        <position position="90"/>
    </location>
    <ligand>
        <name>Zn(2+)</name>
        <dbReference type="ChEBI" id="CHEBI:29105"/>
        <note>catalytic</note>
    </ligand>
</feature>
<dbReference type="InterPro" id="IPR016192">
    <property type="entry name" value="APOBEC/CMP_deaminase_Zn-bd"/>
</dbReference>
<keyword evidence="11" id="KW-1185">Reference proteome</keyword>
<dbReference type="GO" id="GO:0008270">
    <property type="term" value="F:zinc ion binding"/>
    <property type="evidence" value="ECO:0007669"/>
    <property type="project" value="UniProtKB-UniRule"/>
</dbReference>
<proteinExistence type="inferred from homology"/>
<keyword evidence="6 8" id="KW-0862">Zinc</keyword>
<dbReference type="PANTHER" id="PTHR11079">
    <property type="entry name" value="CYTOSINE DEAMINASE FAMILY MEMBER"/>
    <property type="match status" value="1"/>
</dbReference>